<reference evidence="2" key="1">
    <citation type="submission" date="2025-08" db="UniProtKB">
        <authorList>
            <consortium name="Ensembl"/>
        </authorList>
    </citation>
    <scope>IDENTIFICATION</scope>
</reference>
<organism evidence="2 3">
    <name type="scientific">Salvator merianae</name>
    <name type="common">Argentine black and white tegu</name>
    <name type="synonym">Tupinambis merianae</name>
    <dbReference type="NCBI Taxonomy" id="96440"/>
    <lineage>
        <taxon>Eukaryota</taxon>
        <taxon>Metazoa</taxon>
        <taxon>Chordata</taxon>
        <taxon>Craniata</taxon>
        <taxon>Vertebrata</taxon>
        <taxon>Euteleostomi</taxon>
        <taxon>Lepidosauria</taxon>
        <taxon>Squamata</taxon>
        <taxon>Bifurcata</taxon>
        <taxon>Unidentata</taxon>
        <taxon>Episquamata</taxon>
        <taxon>Laterata</taxon>
        <taxon>Teiioidea</taxon>
        <taxon>Teiidae</taxon>
        <taxon>Salvator</taxon>
    </lineage>
</organism>
<keyword evidence="1" id="KW-1133">Transmembrane helix</keyword>
<feature type="transmembrane region" description="Helical" evidence="1">
    <location>
        <begin position="206"/>
        <end position="227"/>
    </location>
</feature>
<dbReference type="PANTHER" id="PTHR19229">
    <property type="entry name" value="ATP-BINDING CASSETTE TRANSPORTER SUBFAMILY A ABCA"/>
    <property type="match status" value="1"/>
</dbReference>
<dbReference type="Proteomes" id="UP000694421">
    <property type="component" value="Unplaced"/>
</dbReference>
<dbReference type="GO" id="GO:0016020">
    <property type="term" value="C:membrane"/>
    <property type="evidence" value="ECO:0007669"/>
    <property type="project" value="InterPro"/>
</dbReference>
<keyword evidence="3" id="KW-1185">Reference proteome</keyword>
<proteinExistence type="predicted"/>
<protein>
    <submittedName>
        <fullName evidence="2">Uncharacterized protein</fullName>
    </submittedName>
</protein>
<dbReference type="GeneTree" id="ENSGT00940000158172"/>
<feature type="transmembrane region" description="Helical" evidence="1">
    <location>
        <begin position="37"/>
        <end position="53"/>
    </location>
</feature>
<keyword evidence="1" id="KW-0472">Membrane</keyword>
<evidence type="ECO:0000313" key="3">
    <source>
        <dbReference type="Proteomes" id="UP000694421"/>
    </source>
</evidence>
<dbReference type="GO" id="GO:0005770">
    <property type="term" value="C:late endosome"/>
    <property type="evidence" value="ECO:0007669"/>
    <property type="project" value="TreeGrafter"/>
</dbReference>
<keyword evidence="1" id="KW-0812">Transmembrane</keyword>
<evidence type="ECO:0000313" key="2">
    <source>
        <dbReference type="Ensembl" id="ENSSMRP00000006478.1"/>
    </source>
</evidence>
<dbReference type="AlphaFoldDB" id="A0A8D0BD83"/>
<dbReference type="InterPro" id="IPR026082">
    <property type="entry name" value="ABCA"/>
</dbReference>
<dbReference type="OMA" id="DTAFWYV"/>
<reference evidence="2" key="2">
    <citation type="submission" date="2025-09" db="UniProtKB">
        <authorList>
            <consortium name="Ensembl"/>
        </authorList>
    </citation>
    <scope>IDENTIFICATION</scope>
</reference>
<evidence type="ECO:0000256" key="1">
    <source>
        <dbReference type="SAM" id="Phobius"/>
    </source>
</evidence>
<dbReference type="Ensembl" id="ENSSMRT00000007595.1">
    <property type="protein sequence ID" value="ENSSMRP00000006478.1"/>
    <property type="gene ID" value="ENSSMRG00000005243.1"/>
</dbReference>
<sequence>MTTDVSRQVGVWRQTRVLLYKNCLVKWRHKGTSLTEALLPLFYLGLLVILSMVQPDKRHNAVSEFRLPSANLSSIPELIGYVQMTNVTRAIMHKMASEYCIEEMEEALHRGDGFVGLIFDDSTSYHLRFPPRMVPPSSALLDSSTTCPYISKTCDAEKYWREGFIALQICIDDAIIQVKSNISVLKELQSTAPIVMGKPASVKIDLIFQIFNLICLVIGFSVFGYYLTVHIMSEKENKLKEFLMIMGLHDTAFW</sequence>
<dbReference type="GO" id="GO:0140359">
    <property type="term" value="F:ABC-type transporter activity"/>
    <property type="evidence" value="ECO:0007669"/>
    <property type="project" value="InterPro"/>
</dbReference>
<name>A0A8D0BD83_SALMN</name>
<dbReference type="PANTHER" id="PTHR19229:SF100">
    <property type="entry name" value="CHOLESTEROL TRANSPORTER ABCA5"/>
    <property type="match status" value="1"/>
</dbReference>
<dbReference type="GO" id="GO:0005319">
    <property type="term" value="F:lipid transporter activity"/>
    <property type="evidence" value="ECO:0007669"/>
    <property type="project" value="TreeGrafter"/>
</dbReference>
<accession>A0A8D0BD83</accession>